<keyword evidence="3" id="KW-1185">Reference proteome</keyword>
<dbReference type="GO" id="GO:0005777">
    <property type="term" value="C:peroxisome"/>
    <property type="evidence" value="ECO:0007669"/>
    <property type="project" value="TreeGrafter"/>
</dbReference>
<reference evidence="2" key="1">
    <citation type="journal article" date="2020" name="Fungal Divers.">
        <title>Resolving the Mortierellaceae phylogeny through synthesis of multi-gene phylogenetics and phylogenomics.</title>
        <authorList>
            <person name="Vandepol N."/>
            <person name="Liber J."/>
            <person name="Desiro A."/>
            <person name="Na H."/>
            <person name="Kennedy M."/>
            <person name="Barry K."/>
            <person name="Grigoriev I.V."/>
            <person name="Miller A.N."/>
            <person name="O'Donnell K."/>
            <person name="Stajich J.E."/>
            <person name="Bonito G."/>
        </authorList>
    </citation>
    <scope>NUCLEOTIDE SEQUENCE</scope>
    <source>
        <strain evidence="2">KOD1015</strain>
    </source>
</reference>
<evidence type="ECO:0000313" key="2">
    <source>
        <dbReference type="EMBL" id="KAF9582986.1"/>
    </source>
</evidence>
<dbReference type="PANTHER" id="PTHR42943:SF2">
    <property type="entry name" value="GLUTATHIONE S-TRANSFERASE KAPPA 1"/>
    <property type="match status" value="1"/>
</dbReference>
<evidence type="ECO:0000313" key="3">
    <source>
        <dbReference type="Proteomes" id="UP000780801"/>
    </source>
</evidence>
<dbReference type="SUPFAM" id="SSF52833">
    <property type="entry name" value="Thioredoxin-like"/>
    <property type="match status" value="1"/>
</dbReference>
<dbReference type="GO" id="GO:0004364">
    <property type="term" value="F:glutathione transferase activity"/>
    <property type="evidence" value="ECO:0007669"/>
    <property type="project" value="TreeGrafter"/>
</dbReference>
<dbReference type="GO" id="GO:0005739">
    <property type="term" value="C:mitochondrion"/>
    <property type="evidence" value="ECO:0007669"/>
    <property type="project" value="TreeGrafter"/>
</dbReference>
<proteinExistence type="predicted"/>
<dbReference type="EMBL" id="JAABOA010000850">
    <property type="protein sequence ID" value="KAF9582986.1"/>
    <property type="molecule type" value="Genomic_DNA"/>
</dbReference>
<dbReference type="InterPro" id="IPR001853">
    <property type="entry name" value="DSBA-like_thioredoxin_dom"/>
</dbReference>
<dbReference type="GO" id="GO:0006749">
    <property type="term" value="P:glutathione metabolic process"/>
    <property type="evidence" value="ECO:0007669"/>
    <property type="project" value="TreeGrafter"/>
</dbReference>
<protein>
    <recommendedName>
        <fullName evidence="1">DSBA-like thioredoxin domain-containing protein</fullName>
    </recommendedName>
</protein>
<gene>
    <name evidence="2" type="ORF">BGW38_010482</name>
</gene>
<name>A0A9P6KFH4_9FUNG</name>
<dbReference type="InterPro" id="IPR036249">
    <property type="entry name" value="Thioredoxin-like_sf"/>
</dbReference>
<dbReference type="Proteomes" id="UP000780801">
    <property type="component" value="Unassembled WGS sequence"/>
</dbReference>
<feature type="domain" description="DSBA-like thioredoxin" evidence="1">
    <location>
        <begin position="25"/>
        <end position="112"/>
    </location>
</feature>
<comment type="caution">
    <text evidence="2">The sequence shown here is derived from an EMBL/GenBank/DDBJ whole genome shotgun (WGS) entry which is preliminary data.</text>
</comment>
<organism evidence="2 3">
    <name type="scientific">Lunasporangiospora selenospora</name>
    <dbReference type="NCBI Taxonomy" id="979761"/>
    <lineage>
        <taxon>Eukaryota</taxon>
        <taxon>Fungi</taxon>
        <taxon>Fungi incertae sedis</taxon>
        <taxon>Mucoromycota</taxon>
        <taxon>Mortierellomycotina</taxon>
        <taxon>Mortierellomycetes</taxon>
        <taxon>Mortierellales</taxon>
        <taxon>Mortierellaceae</taxon>
        <taxon>Lunasporangiospora</taxon>
    </lineage>
</organism>
<dbReference type="GO" id="GO:0004602">
    <property type="term" value="F:glutathione peroxidase activity"/>
    <property type="evidence" value="ECO:0007669"/>
    <property type="project" value="TreeGrafter"/>
</dbReference>
<dbReference type="PANTHER" id="PTHR42943">
    <property type="entry name" value="GLUTATHIONE S-TRANSFERASE KAPPA"/>
    <property type="match status" value="1"/>
</dbReference>
<dbReference type="OrthoDB" id="4664297at2759"/>
<evidence type="ECO:0000259" key="1">
    <source>
        <dbReference type="Pfam" id="PF01323"/>
    </source>
</evidence>
<dbReference type="InterPro" id="IPR051924">
    <property type="entry name" value="GST_Kappa/NadH"/>
</dbReference>
<dbReference type="AlphaFoldDB" id="A0A9P6KFH4"/>
<dbReference type="Pfam" id="PF01323">
    <property type="entry name" value="DSBA"/>
    <property type="match status" value="1"/>
</dbReference>
<dbReference type="Gene3D" id="3.40.30.10">
    <property type="entry name" value="Glutaredoxin"/>
    <property type="match status" value="1"/>
</dbReference>
<sequence>MRVLTAVQLHETAERYEQCIEKDEYFVHGRNISKAEIIKNAITPILGENTAEADKYLQLANQPEIKQIFKTNTDEAIARGAFGTPTFIVKTGPNAKEMLFFGSDRFETISAILGLPYPGLLSLKKSNL</sequence>
<accession>A0A9P6KFH4</accession>